<protein>
    <submittedName>
        <fullName evidence="1">GTPase activating protein (GAP)</fullName>
    </submittedName>
</protein>
<organism evidence="1 2">
    <name type="scientific">Zalaria obscura</name>
    <dbReference type="NCBI Taxonomy" id="2024903"/>
    <lineage>
        <taxon>Eukaryota</taxon>
        <taxon>Fungi</taxon>
        <taxon>Dikarya</taxon>
        <taxon>Ascomycota</taxon>
        <taxon>Pezizomycotina</taxon>
        <taxon>Dothideomycetes</taxon>
        <taxon>Dothideomycetidae</taxon>
        <taxon>Dothideales</taxon>
        <taxon>Zalariaceae</taxon>
        <taxon>Zalaria</taxon>
    </lineage>
</organism>
<dbReference type="EMBL" id="JAMKPW020000003">
    <property type="protein sequence ID" value="KAK8219717.1"/>
    <property type="molecule type" value="Genomic_DNA"/>
</dbReference>
<accession>A0ACC3SMN0</accession>
<evidence type="ECO:0000313" key="1">
    <source>
        <dbReference type="EMBL" id="KAK8219717.1"/>
    </source>
</evidence>
<dbReference type="Proteomes" id="UP001320706">
    <property type="component" value="Unassembled WGS sequence"/>
</dbReference>
<sequence length="1161" mass="128503">MFNLSNLVQKAQSLIDPNLLPSGLSSERRPSKAELFRHQFRLPDGQNPLHEITAELTLPPKSSISTSQSQGGRKSWDSSNWDRERGTHYVGRLHLSEQFLCFSTTNSSFVSTASTSSSTAFTGQTHGTGPAGNGFTLPLCAVRRVERLHSQSYMFSLSISTWNGFPSADEKNPKALASQGGKTSPASPKLVIQLAGSRAQCERFCDGLKKGLREGMREVDAMRKVVGECYSEYMLAAEAKRREKVAKEKELEQQGEKDDKLIEAEKEEEDPLKPPDAGLGMIFKYPGDPRKLRDKGKMRLWYEYLRENGRNATLVRQPDLPRLVRIGLPNRLRGEVWELTSGSFYLRLQQPKLYQETLAKHEGKPSLAIDEIEKDLNRSLPEYPGFQSEEGIGRLRRVLTAYSWTNTEVGYCQAMNIVVAALLIYLSETQAYYLLSILCDRLLPGYYSQTMYGTLLDQRVFESLVEKTLPILSEHLAKSDVQLSVVSLPWFLSLYINSMPLIFAFRVLDVFFLEGPKVLFQVGLAILRINGEELLDATDDGTFISVLKSYFTRLGESAHPKSENPKLRAVTNFQALMVVAFKEFAGITQQTITEQRAKHKDAVLDNIESFAKRTSIRNLGPESKKLSTNDLGFLYDRFYGILYERQQRMQIIQAEQERRKKTAKARATEVVTGIPGNAPEMGRVGLGPSPTQMDYDAFREFLAGITRWAITDSPTSPVKEPEKQNNGYFGNSFRQKSVSLSPWGAGPEPADHDFMQRLYRSWVVDEDGELSLQDVVSGLARLKGARDIMSNIAYFFDLFDDDKDGKVDREGILRMSEALLFLSRRGVWGGQEPDNLAQPDFTPDGTPIRKESRDEQFLSSISAFIRRCFEYAEADQTTASDSQDAEKSTPAEADDSTNKFSIGEDEDDLVDLTEKTAELKTTESPKPASPPTSSKSDKALSFGQTSPTKNASANAALDPNHPLYINLPTFRMLVLADEALEMFFDSGFPNSFHLADAPLPSSTITSSSTNLTTFANMGLPGRAVSGSPALSPGGPGAGVVAPGKGLRGMLDNIVTDGMRVAAEVRRRMDEAQKELDRGAVTRGTGEDTEDEDEDLGGQGGRDLLEGAEVDAGAAGAGEQGKVDATKAAPSLLDEPLVREPDVKGKGKEKEEVVEKDTMFEL</sequence>
<comment type="caution">
    <text evidence="1">The sequence shown here is derived from an EMBL/GenBank/DDBJ whole genome shotgun (WGS) entry which is preliminary data.</text>
</comment>
<name>A0ACC3SMN0_9PEZI</name>
<gene>
    <name evidence="1" type="primary">GYP2</name>
    <name evidence="1" type="ORF">M8818_000691</name>
</gene>
<proteinExistence type="predicted"/>
<reference evidence="1" key="1">
    <citation type="submission" date="2024-02" db="EMBL/GenBank/DDBJ databases">
        <title>Metagenome Assembled Genome of Zalaria obscura JY119.</title>
        <authorList>
            <person name="Vighnesh L."/>
            <person name="Jagadeeshwari U."/>
            <person name="Venkata Ramana C."/>
            <person name="Sasikala C."/>
        </authorList>
    </citation>
    <scope>NUCLEOTIDE SEQUENCE</scope>
    <source>
        <strain evidence="1">JY119</strain>
    </source>
</reference>
<keyword evidence="2" id="KW-1185">Reference proteome</keyword>
<evidence type="ECO:0000313" key="2">
    <source>
        <dbReference type="Proteomes" id="UP001320706"/>
    </source>
</evidence>